<accession>A0A2I0T051</accession>
<name>A0A2I0T051_LIMLA</name>
<dbReference type="AlphaFoldDB" id="A0A2I0T051"/>
<keyword evidence="3" id="KW-1185">Reference proteome</keyword>
<evidence type="ECO:0000313" key="2">
    <source>
        <dbReference type="EMBL" id="PKU27180.1"/>
    </source>
</evidence>
<feature type="compositionally biased region" description="Low complexity" evidence="1">
    <location>
        <begin position="36"/>
        <end position="57"/>
    </location>
</feature>
<proteinExistence type="predicted"/>
<sequence length="104" mass="10452">MGYQHLQVHQAAHLGAVRPGLPHGGPGAGDADRAAAGDQAQVRVRAAAGAGAHQPLLQPGADPARPGGRLRRPQPEIPRAAGTGARGEAPDGSGGTFRIMESNC</sequence>
<gene>
    <name evidence="2" type="ORF">llap_22516</name>
</gene>
<reference evidence="3" key="2">
    <citation type="submission" date="2017-12" db="EMBL/GenBank/DDBJ databases">
        <title>Genome sequence of the Bar-tailed Godwit (Limosa lapponica baueri).</title>
        <authorList>
            <person name="Lima N.C.B."/>
            <person name="Parody-Merino A.M."/>
            <person name="Battley P.F."/>
            <person name="Fidler A.E."/>
            <person name="Prosdocimi F."/>
        </authorList>
    </citation>
    <scope>NUCLEOTIDE SEQUENCE [LARGE SCALE GENOMIC DNA]</scope>
</reference>
<evidence type="ECO:0000313" key="3">
    <source>
        <dbReference type="Proteomes" id="UP000233556"/>
    </source>
</evidence>
<dbReference type="Proteomes" id="UP000233556">
    <property type="component" value="Unassembled WGS sequence"/>
</dbReference>
<organism evidence="2 3">
    <name type="scientific">Limosa lapponica baueri</name>
    <dbReference type="NCBI Taxonomy" id="1758121"/>
    <lineage>
        <taxon>Eukaryota</taxon>
        <taxon>Metazoa</taxon>
        <taxon>Chordata</taxon>
        <taxon>Craniata</taxon>
        <taxon>Vertebrata</taxon>
        <taxon>Euteleostomi</taxon>
        <taxon>Archelosauria</taxon>
        <taxon>Archosauria</taxon>
        <taxon>Dinosauria</taxon>
        <taxon>Saurischia</taxon>
        <taxon>Theropoda</taxon>
        <taxon>Coelurosauria</taxon>
        <taxon>Aves</taxon>
        <taxon>Neognathae</taxon>
        <taxon>Neoaves</taxon>
        <taxon>Charadriiformes</taxon>
        <taxon>Scolopacidae</taxon>
        <taxon>Limosa</taxon>
    </lineage>
</organism>
<reference evidence="3" key="1">
    <citation type="submission" date="2017-11" db="EMBL/GenBank/DDBJ databases">
        <authorList>
            <person name="Lima N.C."/>
            <person name="Parody-Merino A.M."/>
            <person name="Battley P.F."/>
            <person name="Fidler A.E."/>
            <person name="Prosdocimi F."/>
        </authorList>
    </citation>
    <scope>NUCLEOTIDE SEQUENCE [LARGE SCALE GENOMIC DNA]</scope>
</reference>
<evidence type="ECO:0000256" key="1">
    <source>
        <dbReference type="SAM" id="MobiDB-lite"/>
    </source>
</evidence>
<dbReference type="EMBL" id="KZ530295">
    <property type="protein sequence ID" value="PKU27180.1"/>
    <property type="molecule type" value="Genomic_DNA"/>
</dbReference>
<protein>
    <submittedName>
        <fullName evidence="2">Uncharacterized protein</fullName>
    </submittedName>
</protein>
<feature type="region of interest" description="Disordered" evidence="1">
    <location>
        <begin position="15"/>
        <end position="104"/>
    </location>
</feature>